<name>A0A0F9CHP7_9ZZZZ</name>
<feature type="region of interest" description="Disordered" evidence="1">
    <location>
        <begin position="1"/>
        <end position="45"/>
    </location>
</feature>
<feature type="non-terminal residue" evidence="2">
    <location>
        <position position="89"/>
    </location>
</feature>
<feature type="compositionally biased region" description="Basic residues" evidence="1">
    <location>
        <begin position="15"/>
        <end position="25"/>
    </location>
</feature>
<evidence type="ECO:0000313" key="2">
    <source>
        <dbReference type="EMBL" id="KKL48659.1"/>
    </source>
</evidence>
<feature type="compositionally biased region" description="Basic and acidic residues" evidence="1">
    <location>
        <begin position="26"/>
        <end position="36"/>
    </location>
</feature>
<protein>
    <submittedName>
        <fullName evidence="2">Uncharacterized protein</fullName>
    </submittedName>
</protein>
<proteinExistence type="predicted"/>
<organism evidence="2">
    <name type="scientific">marine sediment metagenome</name>
    <dbReference type="NCBI Taxonomy" id="412755"/>
    <lineage>
        <taxon>unclassified sequences</taxon>
        <taxon>metagenomes</taxon>
        <taxon>ecological metagenomes</taxon>
    </lineage>
</organism>
<dbReference type="EMBL" id="LAZR01033240">
    <property type="protein sequence ID" value="KKL48659.1"/>
    <property type="molecule type" value="Genomic_DNA"/>
</dbReference>
<reference evidence="2" key="1">
    <citation type="journal article" date="2015" name="Nature">
        <title>Complex archaea that bridge the gap between prokaryotes and eukaryotes.</title>
        <authorList>
            <person name="Spang A."/>
            <person name="Saw J.H."/>
            <person name="Jorgensen S.L."/>
            <person name="Zaremba-Niedzwiedzka K."/>
            <person name="Martijn J."/>
            <person name="Lind A.E."/>
            <person name="van Eijk R."/>
            <person name="Schleper C."/>
            <person name="Guy L."/>
            <person name="Ettema T.J."/>
        </authorList>
    </citation>
    <scope>NUCLEOTIDE SEQUENCE</scope>
</reference>
<evidence type="ECO:0000256" key="1">
    <source>
        <dbReference type="SAM" id="MobiDB-lite"/>
    </source>
</evidence>
<sequence>MAVQGGAPCIDPHSGRGRIRSGRPRGRADTERHGAGAERNTSNSIRTVSDVVPRLPRSITSCLYARVAQMTKATINRSARHAILERRAR</sequence>
<accession>A0A0F9CHP7</accession>
<gene>
    <name evidence="2" type="ORF">LCGC14_2323320</name>
</gene>
<dbReference type="AlphaFoldDB" id="A0A0F9CHP7"/>
<comment type="caution">
    <text evidence="2">The sequence shown here is derived from an EMBL/GenBank/DDBJ whole genome shotgun (WGS) entry which is preliminary data.</text>
</comment>